<sequence>MDKKIQKINSEHKNEIEEMKQKFQKLMEENNERLSAENDVCLQKKDEKINFLEEEIKKVLK</sequence>
<gene>
    <name evidence="2" type="ORF">MENT_LOCUS35833</name>
</gene>
<name>A0A6V7WAZ1_MELEN</name>
<dbReference type="Proteomes" id="UP000580250">
    <property type="component" value="Unassembled WGS sequence"/>
</dbReference>
<evidence type="ECO:0000313" key="2">
    <source>
        <dbReference type="EMBL" id="CAD2183531.1"/>
    </source>
</evidence>
<evidence type="ECO:0000313" key="3">
    <source>
        <dbReference type="Proteomes" id="UP000580250"/>
    </source>
</evidence>
<evidence type="ECO:0000256" key="1">
    <source>
        <dbReference type="SAM" id="Coils"/>
    </source>
</evidence>
<proteinExistence type="predicted"/>
<feature type="coiled-coil region" evidence="1">
    <location>
        <begin position="2"/>
        <end position="36"/>
    </location>
</feature>
<reference evidence="2 3" key="1">
    <citation type="submission" date="2020-08" db="EMBL/GenBank/DDBJ databases">
        <authorList>
            <person name="Koutsovoulos G."/>
            <person name="Danchin GJ E."/>
        </authorList>
    </citation>
    <scope>NUCLEOTIDE SEQUENCE [LARGE SCALE GENOMIC DNA]</scope>
</reference>
<organism evidence="2 3">
    <name type="scientific">Meloidogyne enterolobii</name>
    <name type="common">Root-knot nematode worm</name>
    <name type="synonym">Meloidogyne mayaguensis</name>
    <dbReference type="NCBI Taxonomy" id="390850"/>
    <lineage>
        <taxon>Eukaryota</taxon>
        <taxon>Metazoa</taxon>
        <taxon>Ecdysozoa</taxon>
        <taxon>Nematoda</taxon>
        <taxon>Chromadorea</taxon>
        <taxon>Rhabditida</taxon>
        <taxon>Tylenchina</taxon>
        <taxon>Tylenchomorpha</taxon>
        <taxon>Tylenchoidea</taxon>
        <taxon>Meloidogynidae</taxon>
        <taxon>Meloidogyninae</taxon>
        <taxon>Meloidogyne</taxon>
    </lineage>
</organism>
<dbReference type="AlphaFoldDB" id="A0A6V7WAZ1"/>
<comment type="caution">
    <text evidence="2">The sequence shown here is derived from an EMBL/GenBank/DDBJ whole genome shotgun (WGS) entry which is preliminary data.</text>
</comment>
<protein>
    <submittedName>
        <fullName evidence="2">Uncharacterized protein</fullName>
    </submittedName>
</protein>
<dbReference type="EMBL" id="CAJEWN010000471">
    <property type="protein sequence ID" value="CAD2183531.1"/>
    <property type="molecule type" value="Genomic_DNA"/>
</dbReference>
<accession>A0A6V7WAZ1</accession>
<keyword evidence="1" id="KW-0175">Coiled coil</keyword>